<comment type="catalytic activity">
    <reaction evidence="9">
        <text>L-isoleucine + 2-oxoglutarate = (S)-3-methyl-2-oxopentanoate + L-glutamate</text>
        <dbReference type="Rhea" id="RHEA:24801"/>
        <dbReference type="ChEBI" id="CHEBI:16810"/>
        <dbReference type="ChEBI" id="CHEBI:29985"/>
        <dbReference type="ChEBI" id="CHEBI:35146"/>
        <dbReference type="ChEBI" id="CHEBI:58045"/>
        <dbReference type="EC" id="2.6.1.42"/>
    </reaction>
</comment>
<dbReference type="PANTHER" id="PTHR42743:SF11">
    <property type="entry name" value="AMINODEOXYCHORISMATE LYASE"/>
    <property type="match status" value="1"/>
</dbReference>
<proteinExistence type="inferred from homology"/>
<dbReference type="STRING" id="177437.HRM2_24560"/>
<evidence type="ECO:0000256" key="7">
    <source>
        <dbReference type="ARBA" id="ARBA00022898"/>
    </source>
</evidence>
<dbReference type="RefSeq" id="WP_015904315.1">
    <property type="nucleotide sequence ID" value="NC_012108.1"/>
</dbReference>
<comment type="catalytic activity">
    <reaction evidence="8">
        <text>L-valine + 2-oxoglutarate = 3-methyl-2-oxobutanoate + L-glutamate</text>
        <dbReference type="Rhea" id="RHEA:24813"/>
        <dbReference type="ChEBI" id="CHEBI:11851"/>
        <dbReference type="ChEBI" id="CHEBI:16810"/>
        <dbReference type="ChEBI" id="CHEBI:29985"/>
        <dbReference type="ChEBI" id="CHEBI:57762"/>
        <dbReference type="EC" id="2.6.1.42"/>
    </reaction>
</comment>
<evidence type="ECO:0000313" key="11">
    <source>
        <dbReference type="EMBL" id="ACN15550.1"/>
    </source>
</evidence>
<evidence type="ECO:0000256" key="6">
    <source>
        <dbReference type="ARBA" id="ARBA00013053"/>
    </source>
</evidence>
<evidence type="ECO:0000256" key="3">
    <source>
        <dbReference type="ARBA" id="ARBA00004931"/>
    </source>
</evidence>
<dbReference type="GO" id="GO:0052654">
    <property type="term" value="F:L-leucine-2-oxoglutarate transaminase activity"/>
    <property type="evidence" value="ECO:0007669"/>
    <property type="project" value="RHEA"/>
</dbReference>
<evidence type="ECO:0000256" key="9">
    <source>
        <dbReference type="ARBA" id="ARBA00048798"/>
    </source>
</evidence>
<dbReference type="Gene3D" id="3.20.10.10">
    <property type="entry name" value="D-amino Acid Aminotransferase, subunit A, domain 2"/>
    <property type="match status" value="1"/>
</dbReference>
<comment type="catalytic activity">
    <reaction evidence="10">
        <text>L-leucine + 2-oxoglutarate = 4-methyl-2-oxopentanoate + L-glutamate</text>
        <dbReference type="Rhea" id="RHEA:18321"/>
        <dbReference type="ChEBI" id="CHEBI:16810"/>
        <dbReference type="ChEBI" id="CHEBI:17865"/>
        <dbReference type="ChEBI" id="CHEBI:29985"/>
        <dbReference type="ChEBI" id="CHEBI:57427"/>
        <dbReference type="EC" id="2.6.1.42"/>
    </reaction>
</comment>
<protein>
    <recommendedName>
        <fullName evidence="6">branched-chain-amino-acid transaminase</fullName>
        <ecNumber evidence="6">2.6.1.42</ecNumber>
    </recommendedName>
</protein>
<comment type="pathway">
    <text evidence="4">Amino-acid biosynthesis; L-leucine biosynthesis; L-leucine from 3-methyl-2-oxobutanoate: step 4/4.</text>
</comment>
<organism evidence="11 12">
    <name type="scientific">Desulforapulum autotrophicum (strain ATCC 43914 / DSM 3382 / VKM B-1955 / HRM2)</name>
    <name type="common">Desulfobacterium autotrophicum</name>
    <dbReference type="NCBI Taxonomy" id="177437"/>
    <lineage>
        <taxon>Bacteria</taxon>
        <taxon>Pseudomonadati</taxon>
        <taxon>Thermodesulfobacteriota</taxon>
        <taxon>Desulfobacteria</taxon>
        <taxon>Desulfobacterales</taxon>
        <taxon>Desulfobacteraceae</taxon>
        <taxon>Desulforapulum</taxon>
    </lineage>
</organism>
<dbReference type="PANTHER" id="PTHR42743">
    <property type="entry name" value="AMINO-ACID AMINOTRANSFERASE"/>
    <property type="match status" value="1"/>
</dbReference>
<dbReference type="GO" id="GO:0046394">
    <property type="term" value="P:carboxylic acid biosynthetic process"/>
    <property type="evidence" value="ECO:0007669"/>
    <property type="project" value="UniProtKB-ARBA"/>
</dbReference>
<evidence type="ECO:0000256" key="10">
    <source>
        <dbReference type="ARBA" id="ARBA00049229"/>
    </source>
</evidence>
<dbReference type="InterPro" id="IPR043132">
    <property type="entry name" value="BCAT-like_C"/>
</dbReference>
<accession>C0QFY2</accession>
<dbReference type="HOGENOM" id="CLU_020844_4_2_7"/>
<dbReference type="Gene3D" id="3.30.470.10">
    <property type="match status" value="1"/>
</dbReference>
<comment type="similarity">
    <text evidence="5">Belongs to the class-IV pyridoxal-phosphate-dependent aminotransferase family.</text>
</comment>
<evidence type="ECO:0000313" key="12">
    <source>
        <dbReference type="Proteomes" id="UP000000442"/>
    </source>
</evidence>
<keyword evidence="11" id="KW-0032">Aminotransferase</keyword>
<comment type="pathway">
    <text evidence="3">Amino-acid biosynthesis; L-valine biosynthesis; L-valine from pyruvate: step 4/4.</text>
</comment>
<dbReference type="KEGG" id="dat:HRM2_24560"/>
<dbReference type="GO" id="GO:0052655">
    <property type="term" value="F:L-valine-2-oxoglutarate transaminase activity"/>
    <property type="evidence" value="ECO:0007669"/>
    <property type="project" value="RHEA"/>
</dbReference>
<evidence type="ECO:0000256" key="5">
    <source>
        <dbReference type="ARBA" id="ARBA00009320"/>
    </source>
</evidence>
<keyword evidence="7" id="KW-0663">Pyridoxal phosphate</keyword>
<dbReference type="OrthoDB" id="9805628at2"/>
<dbReference type="FunFam" id="3.20.10.10:FF:000002">
    <property type="entry name" value="D-alanine aminotransferase"/>
    <property type="match status" value="1"/>
</dbReference>
<dbReference type="GO" id="GO:0008652">
    <property type="term" value="P:amino acid biosynthetic process"/>
    <property type="evidence" value="ECO:0007669"/>
    <property type="project" value="UniProtKB-ARBA"/>
</dbReference>
<dbReference type="GO" id="GO:0052656">
    <property type="term" value="F:L-isoleucine-2-oxoglutarate transaminase activity"/>
    <property type="evidence" value="ECO:0007669"/>
    <property type="project" value="RHEA"/>
</dbReference>
<dbReference type="eggNOG" id="COG0115">
    <property type="taxonomic scope" value="Bacteria"/>
</dbReference>
<dbReference type="SUPFAM" id="SSF56752">
    <property type="entry name" value="D-aminoacid aminotransferase-like PLP-dependent enzymes"/>
    <property type="match status" value="1"/>
</dbReference>
<comment type="pathway">
    <text evidence="2">Amino-acid biosynthesis; L-isoleucine biosynthesis; L-isoleucine from 2-oxobutanoate: step 4/4.</text>
</comment>
<evidence type="ECO:0000256" key="4">
    <source>
        <dbReference type="ARBA" id="ARBA00005072"/>
    </source>
</evidence>
<reference evidence="11 12" key="1">
    <citation type="journal article" date="2009" name="Environ. Microbiol.">
        <title>Genome sequence of Desulfobacterium autotrophicum HRM2, a marine sulfate reducer oxidizing organic carbon completely to carbon dioxide.</title>
        <authorList>
            <person name="Strittmatter A.W."/>
            <person name="Liesegang H."/>
            <person name="Rabus R."/>
            <person name="Decker I."/>
            <person name="Amann J."/>
            <person name="Andres S."/>
            <person name="Henne A."/>
            <person name="Fricke W.F."/>
            <person name="Martinez-Arias R."/>
            <person name="Bartels D."/>
            <person name="Goesmann A."/>
            <person name="Krause L."/>
            <person name="Puehler A."/>
            <person name="Klenk H.P."/>
            <person name="Richter M."/>
            <person name="Schuler M."/>
            <person name="Gloeckner F.O."/>
            <person name="Meyerdierks A."/>
            <person name="Gottschalk G."/>
            <person name="Amann R."/>
        </authorList>
    </citation>
    <scope>NUCLEOTIDE SEQUENCE [LARGE SCALE GENOMIC DNA]</scope>
    <source>
        <strain evidence="12">ATCC 43914 / DSM 3382 / HRM2</strain>
    </source>
</reference>
<keyword evidence="12" id="KW-1185">Reference proteome</keyword>
<gene>
    <name evidence="11" type="primary">ilvE</name>
    <name evidence="11" type="ordered locus">HRM2_24560</name>
</gene>
<evidence type="ECO:0000256" key="1">
    <source>
        <dbReference type="ARBA" id="ARBA00001933"/>
    </source>
</evidence>
<dbReference type="InterPro" id="IPR050571">
    <property type="entry name" value="Class-IV_PLP-Dep_Aminotrnsfr"/>
</dbReference>
<dbReference type="AlphaFoldDB" id="C0QFY2"/>
<dbReference type="InterPro" id="IPR043131">
    <property type="entry name" value="BCAT-like_N"/>
</dbReference>
<keyword evidence="11" id="KW-0808">Transferase</keyword>
<dbReference type="InterPro" id="IPR036038">
    <property type="entry name" value="Aminotransferase-like"/>
</dbReference>
<dbReference type="Proteomes" id="UP000000442">
    <property type="component" value="Chromosome"/>
</dbReference>
<name>C0QFY2_DESAH</name>
<dbReference type="EMBL" id="CP001087">
    <property type="protein sequence ID" value="ACN15550.1"/>
    <property type="molecule type" value="Genomic_DNA"/>
</dbReference>
<sequence>MAIFYVDGKFVASDRAVIPVDDLAVLRGIGVCDLMRTFQGKPYFLKEHLERLEQSARAVDIVLKWRLEEIKAIVLETLDRNREMTEANIRIIVTGGSSTDFITPQGNPRLIVLVTRIPPLPPEWYQNGVKVITVNQEREVPEAKSLSYIPAALALKKAKSLQAVEALYVNRDGFVKEGTTSNLFAVLNAHLVTPEDKVLKGITRKVILSLAGKIMTVELRPIPLTELLCAQEVFITGTNKGVVPVVKIDDTTIGDGRIGEKTRQIIRALDEHTLNFQKE</sequence>
<evidence type="ECO:0000256" key="2">
    <source>
        <dbReference type="ARBA" id="ARBA00004824"/>
    </source>
</evidence>
<dbReference type="Pfam" id="PF01063">
    <property type="entry name" value="Aminotran_4"/>
    <property type="match status" value="1"/>
</dbReference>
<comment type="cofactor">
    <cofactor evidence="1">
        <name>pyridoxal 5'-phosphate</name>
        <dbReference type="ChEBI" id="CHEBI:597326"/>
    </cofactor>
</comment>
<evidence type="ECO:0000256" key="8">
    <source>
        <dbReference type="ARBA" id="ARBA00048212"/>
    </source>
</evidence>
<dbReference type="EC" id="2.6.1.42" evidence="6"/>
<dbReference type="InterPro" id="IPR001544">
    <property type="entry name" value="Aminotrans_IV"/>
</dbReference>